<feature type="domain" description="Mur ligase central" evidence="22">
    <location>
        <begin position="68"/>
        <end position="299"/>
    </location>
</feature>
<keyword evidence="8" id="KW-0436">Ligase</keyword>
<accession>A0A9D9N1Y1</accession>
<dbReference type="PIRSF" id="PIRSF001563">
    <property type="entry name" value="Folylpolyglu_synth"/>
    <property type="match status" value="1"/>
</dbReference>
<evidence type="ECO:0000256" key="3">
    <source>
        <dbReference type="ARBA" id="ARBA00005150"/>
    </source>
</evidence>
<dbReference type="GO" id="GO:0005524">
    <property type="term" value="F:ATP binding"/>
    <property type="evidence" value="ECO:0007669"/>
    <property type="project" value="UniProtKB-KW"/>
</dbReference>
<dbReference type="InterPro" id="IPR013221">
    <property type="entry name" value="Mur_ligase_cen"/>
</dbReference>
<dbReference type="InterPro" id="IPR036615">
    <property type="entry name" value="Mur_ligase_C_dom_sf"/>
</dbReference>
<sequence>MIRTKKNRKSCRMYVKEPKTQMELYSEWLDDFVNYEKTEPKAFTLETMKYVDALLDNPDKNYSIIHAAGSKGKGSVCKMIGCILDQAGKKTGIYSSPHLTNIEERISTPYGFFDEEIYRISTDKIYKKIQGLLPFQIPGNAEPTYFEMMTLLAFEVFKNAGIETAVLETGMGGRLDATNIVNPLISVITPIELEHTRILGNTIEQIATEKAGIIKRNRPVAVSFQNPKAEKIIREKAAEEDSTAYFIKDIVDEIIWNPSPSGMDLEIRWKDKKIFKRNIKTRLKLLGQVQGENAALAALSCKIAYPEITEETIEKGLSKAWIPSRFEIVNTNPPVILDGAHTPLSISFSLETLNSLWPDKKVNLLFACAQDKKVEEISRILCPRCSKIFITKPGNTKPCNPERMVKAFKESLLEKFSEDHQKVNETLDMDLDFVNSINRALKTSEKENRILLVTGSFYLTAEVKKIISG</sequence>
<dbReference type="GO" id="GO:0046872">
    <property type="term" value="F:metal ion binding"/>
    <property type="evidence" value="ECO:0007669"/>
    <property type="project" value="UniProtKB-KW"/>
</dbReference>
<evidence type="ECO:0000256" key="17">
    <source>
        <dbReference type="ARBA" id="ARBA00047493"/>
    </source>
</evidence>
<keyword evidence="12" id="KW-0460">Magnesium</keyword>
<dbReference type="InterPro" id="IPR036565">
    <property type="entry name" value="Mur-like_cat_sf"/>
</dbReference>
<evidence type="ECO:0000256" key="8">
    <source>
        <dbReference type="ARBA" id="ARBA00022598"/>
    </source>
</evidence>
<comment type="similarity">
    <text evidence="4">Belongs to the folylpolyglutamate synthase family.</text>
</comment>
<dbReference type="SUPFAM" id="SSF53244">
    <property type="entry name" value="MurD-like peptide ligases, peptide-binding domain"/>
    <property type="match status" value="1"/>
</dbReference>
<evidence type="ECO:0000256" key="16">
    <source>
        <dbReference type="ARBA" id="ARBA00032510"/>
    </source>
</evidence>
<dbReference type="PANTHER" id="PTHR11136:SF0">
    <property type="entry name" value="DIHYDROFOLATE SYNTHETASE-RELATED"/>
    <property type="match status" value="1"/>
</dbReference>
<dbReference type="GO" id="GO:0008841">
    <property type="term" value="F:dihydrofolate synthase activity"/>
    <property type="evidence" value="ECO:0007669"/>
    <property type="project" value="UniProtKB-EC"/>
</dbReference>
<dbReference type="PROSITE" id="PS01012">
    <property type="entry name" value="FOLYLPOLYGLU_SYNT_2"/>
    <property type="match status" value="1"/>
</dbReference>
<dbReference type="EC" id="6.3.2.12" evidence="5"/>
<dbReference type="NCBIfam" id="TIGR01499">
    <property type="entry name" value="folC"/>
    <property type="match status" value="1"/>
</dbReference>
<dbReference type="GO" id="GO:0004326">
    <property type="term" value="F:tetrahydrofolylpolyglutamate synthase activity"/>
    <property type="evidence" value="ECO:0007669"/>
    <property type="project" value="UniProtKB-EC"/>
</dbReference>
<evidence type="ECO:0000256" key="18">
    <source>
        <dbReference type="ARBA" id="ARBA00047808"/>
    </source>
</evidence>
<evidence type="ECO:0000313" key="23">
    <source>
        <dbReference type="EMBL" id="MBO8457188.1"/>
    </source>
</evidence>
<proteinExistence type="inferred from homology"/>
<evidence type="ECO:0000256" key="1">
    <source>
        <dbReference type="ARBA" id="ARBA00002714"/>
    </source>
</evidence>
<evidence type="ECO:0000256" key="20">
    <source>
        <dbReference type="ARBA" id="ARBA00049161"/>
    </source>
</evidence>
<evidence type="ECO:0000256" key="5">
    <source>
        <dbReference type="ARBA" id="ARBA00013023"/>
    </source>
</evidence>
<evidence type="ECO:0000256" key="10">
    <source>
        <dbReference type="ARBA" id="ARBA00022741"/>
    </source>
</evidence>
<evidence type="ECO:0000313" key="24">
    <source>
        <dbReference type="Proteomes" id="UP000823638"/>
    </source>
</evidence>
<evidence type="ECO:0000256" key="19">
    <source>
        <dbReference type="ARBA" id="ARBA00049035"/>
    </source>
</evidence>
<keyword evidence="11" id="KW-0067">ATP-binding</keyword>
<evidence type="ECO:0000256" key="9">
    <source>
        <dbReference type="ARBA" id="ARBA00022723"/>
    </source>
</evidence>
<keyword evidence="9" id="KW-0479">Metal-binding</keyword>
<comment type="pathway">
    <text evidence="3">Cofactor biosynthesis; tetrahydrofolylpolyglutamate biosynthesis.</text>
</comment>
<dbReference type="InterPro" id="IPR004101">
    <property type="entry name" value="Mur_ligase_C"/>
</dbReference>
<comment type="catalytic activity">
    <reaction evidence="17">
        <text>(6S)-5,6,7,8-tetrahydrofolyl-(gamma-L-Glu)(n) + L-glutamate + ATP = (6S)-5,6,7,8-tetrahydrofolyl-(gamma-L-Glu)(n+1) + ADP + phosphate + H(+)</text>
        <dbReference type="Rhea" id="RHEA:10580"/>
        <dbReference type="Rhea" id="RHEA-COMP:14738"/>
        <dbReference type="Rhea" id="RHEA-COMP:14740"/>
        <dbReference type="ChEBI" id="CHEBI:15378"/>
        <dbReference type="ChEBI" id="CHEBI:29985"/>
        <dbReference type="ChEBI" id="CHEBI:30616"/>
        <dbReference type="ChEBI" id="CHEBI:43474"/>
        <dbReference type="ChEBI" id="CHEBI:141005"/>
        <dbReference type="ChEBI" id="CHEBI:456216"/>
        <dbReference type="EC" id="6.3.2.17"/>
    </reaction>
</comment>
<gene>
    <name evidence="23" type="ORF">IAA81_03035</name>
</gene>
<comment type="pathway">
    <text evidence="2">Cofactor biosynthesis; tetrahydrofolate biosynthesis; 7,8-dihydrofolate from 2-amino-4-hydroxy-6-hydroxymethyl-7,8-dihydropteridine diphosphate and 4-aminobenzoate: step 2/2.</text>
</comment>
<protein>
    <recommendedName>
        <fullName evidence="7">Dihydrofolate synthase/folylpolyglutamate synthase</fullName>
        <ecNumber evidence="5">6.3.2.12</ecNumber>
        <ecNumber evidence="6">6.3.2.17</ecNumber>
    </recommendedName>
    <alternativeName>
        <fullName evidence="16">Folylpoly-gamma-glutamate synthetase-dihydrofolate synthetase</fullName>
    </alternativeName>
    <alternativeName>
        <fullName evidence="14">Folylpolyglutamate synthetase</fullName>
    </alternativeName>
    <alternativeName>
        <fullName evidence="15">Tetrahydrofolylpolyglutamate synthase</fullName>
    </alternativeName>
</protein>
<evidence type="ECO:0000256" key="12">
    <source>
        <dbReference type="ARBA" id="ARBA00022842"/>
    </source>
</evidence>
<feature type="domain" description="Mur ligase C-terminal" evidence="21">
    <location>
        <begin position="325"/>
        <end position="457"/>
    </location>
</feature>
<evidence type="ECO:0000256" key="11">
    <source>
        <dbReference type="ARBA" id="ARBA00022840"/>
    </source>
</evidence>
<reference evidence="23" key="2">
    <citation type="journal article" date="2021" name="PeerJ">
        <title>Extensive microbial diversity within the chicken gut microbiome revealed by metagenomics and culture.</title>
        <authorList>
            <person name="Gilroy R."/>
            <person name="Ravi A."/>
            <person name="Getino M."/>
            <person name="Pursley I."/>
            <person name="Horton D.L."/>
            <person name="Alikhan N.F."/>
            <person name="Baker D."/>
            <person name="Gharbi K."/>
            <person name="Hall N."/>
            <person name="Watson M."/>
            <person name="Adriaenssens E.M."/>
            <person name="Foster-Nyarko E."/>
            <person name="Jarju S."/>
            <person name="Secka A."/>
            <person name="Antonio M."/>
            <person name="Oren A."/>
            <person name="Chaudhuri R.R."/>
            <person name="La Ragione R."/>
            <person name="Hildebrand F."/>
            <person name="Pallen M.J."/>
        </authorList>
    </citation>
    <scope>NUCLEOTIDE SEQUENCE</scope>
    <source>
        <strain evidence="23">10532</strain>
    </source>
</reference>
<dbReference type="SUPFAM" id="SSF53623">
    <property type="entry name" value="MurD-like peptide ligases, catalytic domain"/>
    <property type="match status" value="1"/>
</dbReference>
<evidence type="ECO:0000256" key="13">
    <source>
        <dbReference type="ARBA" id="ARBA00022909"/>
    </source>
</evidence>
<dbReference type="AlphaFoldDB" id="A0A9D9N1Y1"/>
<dbReference type="EC" id="6.3.2.17" evidence="6"/>
<comment type="caution">
    <text evidence="23">The sequence shown here is derived from an EMBL/GenBank/DDBJ whole genome shotgun (WGS) entry which is preliminary data.</text>
</comment>
<evidence type="ECO:0000256" key="15">
    <source>
        <dbReference type="ARBA" id="ARBA00030592"/>
    </source>
</evidence>
<dbReference type="EMBL" id="JADIMM010000037">
    <property type="protein sequence ID" value="MBO8457188.1"/>
    <property type="molecule type" value="Genomic_DNA"/>
</dbReference>
<evidence type="ECO:0000259" key="21">
    <source>
        <dbReference type="Pfam" id="PF02875"/>
    </source>
</evidence>
<name>A0A9D9N1Y1_9SPIR</name>
<comment type="catalytic activity">
    <reaction evidence="19">
        <text>(6R)-5,10-methylenetetrahydrofolyl-(gamma-L-Glu)(n) + L-glutamate + ATP = (6R)-5,10-methylenetetrahydrofolyl-(gamma-L-Glu)(n+1) + ADP + phosphate + H(+)</text>
        <dbReference type="Rhea" id="RHEA:51912"/>
        <dbReference type="Rhea" id="RHEA-COMP:13257"/>
        <dbReference type="Rhea" id="RHEA-COMP:13258"/>
        <dbReference type="ChEBI" id="CHEBI:15378"/>
        <dbReference type="ChEBI" id="CHEBI:29985"/>
        <dbReference type="ChEBI" id="CHEBI:30616"/>
        <dbReference type="ChEBI" id="CHEBI:43474"/>
        <dbReference type="ChEBI" id="CHEBI:136572"/>
        <dbReference type="ChEBI" id="CHEBI:456216"/>
        <dbReference type="EC" id="6.3.2.17"/>
    </reaction>
</comment>
<evidence type="ECO:0000256" key="4">
    <source>
        <dbReference type="ARBA" id="ARBA00008276"/>
    </source>
</evidence>
<reference evidence="23" key="1">
    <citation type="submission" date="2020-10" db="EMBL/GenBank/DDBJ databases">
        <authorList>
            <person name="Gilroy R."/>
        </authorList>
    </citation>
    <scope>NUCLEOTIDE SEQUENCE</scope>
    <source>
        <strain evidence="23">10532</strain>
    </source>
</reference>
<dbReference type="GO" id="GO:0005737">
    <property type="term" value="C:cytoplasm"/>
    <property type="evidence" value="ECO:0007669"/>
    <property type="project" value="TreeGrafter"/>
</dbReference>
<comment type="catalytic activity">
    <reaction evidence="18">
        <text>10-formyltetrahydrofolyl-(gamma-L-Glu)(n) + L-glutamate + ATP = 10-formyltetrahydrofolyl-(gamma-L-Glu)(n+1) + ADP + phosphate + H(+)</text>
        <dbReference type="Rhea" id="RHEA:51904"/>
        <dbReference type="Rhea" id="RHEA-COMP:13088"/>
        <dbReference type="Rhea" id="RHEA-COMP:14300"/>
        <dbReference type="ChEBI" id="CHEBI:15378"/>
        <dbReference type="ChEBI" id="CHEBI:29985"/>
        <dbReference type="ChEBI" id="CHEBI:30616"/>
        <dbReference type="ChEBI" id="CHEBI:43474"/>
        <dbReference type="ChEBI" id="CHEBI:134413"/>
        <dbReference type="ChEBI" id="CHEBI:456216"/>
        <dbReference type="EC" id="6.3.2.17"/>
    </reaction>
</comment>
<evidence type="ECO:0000256" key="2">
    <source>
        <dbReference type="ARBA" id="ARBA00004799"/>
    </source>
</evidence>
<keyword evidence="10" id="KW-0547">Nucleotide-binding</keyword>
<dbReference type="GO" id="GO:0046656">
    <property type="term" value="P:folic acid biosynthetic process"/>
    <property type="evidence" value="ECO:0007669"/>
    <property type="project" value="UniProtKB-KW"/>
</dbReference>
<evidence type="ECO:0000256" key="7">
    <source>
        <dbReference type="ARBA" id="ARBA00019357"/>
    </source>
</evidence>
<evidence type="ECO:0000256" key="14">
    <source>
        <dbReference type="ARBA" id="ARBA00030048"/>
    </source>
</evidence>
<dbReference type="Proteomes" id="UP000823638">
    <property type="component" value="Unassembled WGS sequence"/>
</dbReference>
<organism evidence="23 24">
    <name type="scientific">Candidatus Gallitreponema excrementavium</name>
    <dbReference type="NCBI Taxonomy" id="2840840"/>
    <lineage>
        <taxon>Bacteria</taxon>
        <taxon>Pseudomonadati</taxon>
        <taxon>Spirochaetota</taxon>
        <taxon>Spirochaetia</taxon>
        <taxon>Spirochaetales</taxon>
        <taxon>Candidatus Gallitreponema</taxon>
    </lineage>
</organism>
<dbReference type="Pfam" id="PF02875">
    <property type="entry name" value="Mur_ligase_C"/>
    <property type="match status" value="1"/>
</dbReference>
<keyword evidence="13" id="KW-0289">Folate biosynthesis</keyword>
<evidence type="ECO:0000259" key="22">
    <source>
        <dbReference type="Pfam" id="PF08245"/>
    </source>
</evidence>
<comment type="catalytic activity">
    <reaction evidence="20">
        <text>7,8-dihydropteroate + L-glutamate + ATP = 7,8-dihydrofolate + ADP + phosphate + H(+)</text>
        <dbReference type="Rhea" id="RHEA:23584"/>
        <dbReference type="ChEBI" id="CHEBI:15378"/>
        <dbReference type="ChEBI" id="CHEBI:17839"/>
        <dbReference type="ChEBI" id="CHEBI:29985"/>
        <dbReference type="ChEBI" id="CHEBI:30616"/>
        <dbReference type="ChEBI" id="CHEBI:43474"/>
        <dbReference type="ChEBI" id="CHEBI:57451"/>
        <dbReference type="ChEBI" id="CHEBI:456216"/>
        <dbReference type="EC" id="6.3.2.12"/>
    </reaction>
</comment>
<dbReference type="PANTHER" id="PTHR11136">
    <property type="entry name" value="FOLYLPOLYGLUTAMATE SYNTHASE-RELATED"/>
    <property type="match status" value="1"/>
</dbReference>
<dbReference type="Pfam" id="PF08245">
    <property type="entry name" value="Mur_ligase_M"/>
    <property type="match status" value="1"/>
</dbReference>
<evidence type="ECO:0000256" key="6">
    <source>
        <dbReference type="ARBA" id="ARBA00013025"/>
    </source>
</evidence>
<dbReference type="Gene3D" id="3.40.1190.10">
    <property type="entry name" value="Mur-like, catalytic domain"/>
    <property type="match status" value="1"/>
</dbReference>
<dbReference type="InterPro" id="IPR018109">
    <property type="entry name" value="Folylpolyglutamate_synth_CS"/>
</dbReference>
<dbReference type="InterPro" id="IPR001645">
    <property type="entry name" value="Folylpolyglutamate_synth"/>
</dbReference>
<comment type="function">
    <text evidence="1">Functions in two distinct reactions of the de novo folate biosynthetic pathway. Catalyzes the addition of a glutamate residue to dihydropteroate (7,8-dihydropteroate or H2Pte) to form dihydrofolate (7,8-dihydrofolate monoglutamate or H2Pte-Glu). Also catalyzes successive additions of L-glutamate to tetrahydrofolate or 10-formyltetrahydrofolate or 5,10-methylenetetrahydrofolate, leading to folylpolyglutamate derivatives.</text>
</comment>
<dbReference type="Gene3D" id="3.90.190.20">
    <property type="entry name" value="Mur ligase, C-terminal domain"/>
    <property type="match status" value="1"/>
</dbReference>